<dbReference type="Gene3D" id="3.10.20.30">
    <property type="match status" value="1"/>
</dbReference>
<feature type="domain" description="Ubiquitin Mut7-C" evidence="1">
    <location>
        <begin position="3"/>
        <end position="74"/>
    </location>
</feature>
<dbReference type="Proteomes" id="UP000449710">
    <property type="component" value="Unassembled WGS sequence"/>
</dbReference>
<dbReference type="SUPFAM" id="SSF54285">
    <property type="entry name" value="MoaD/ThiS"/>
    <property type="match status" value="1"/>
</dbReference>
<reference evidence="2 3" key="1">
    <citation type="submission" date="2019-04" db="EMBL/GenBank/DDBJ databases">
        <title>Isachenkonia alkalipeptolytica gen. nov. sp. nov. a new anaerobic, alkiliphilic organothrophic bacterium capable to reduce synthesized ferrihydrite isolated from a soda lake.</title>
        <authorList>
            <person name="Toshchakov S.V."/>
            <person name="Zavarzina D.G."/>
            <person name="Zhilina T.N."/>
            <person name="Kostrikina N.A."/>
            <person name="Kublanov I.V."/>
        </authorList>
    </citation>
    <scope>NUCLEOTIDE SEQUENCE [LARGE SCALE GENOMIC DNA]</scope>
    <source>
        <strain evidence="2 3">Z-1701</strain>
    </source>
</reference>
<dbReference type="EMBL" id="SUMG01000001">
    <property type="protein sequence ID" value="NBG87196.1"/>
    <property type="molecule type" value="Genomic_DNA"/>
</dbReference>
<sequence length="79" mass="8617">MGVKVKLFSKLREGREKEVCTKECMYDLTGSDTVEQAVEALNVNKEDIKILLVNGLDAELTTPLKDGDTVSVFPPTGGM</sequence>
<comment type="caution">
    <text evidence="2">The sequence shown here is derived from an EMBL/GenBank/DDBJ whole genome shotgun (WGS) entry which is preliminary data.</text>
</comment>
<name>A0AA43XIR4_9CLOT</name>
<evidence type="ECO:0000259" key="1">
    <source>
        <dbReference type="Pfam" id="PF14451"/>
    </source>
</evidence>
<dbReference type="RefSeq" id="WP_160718488.1">
    <property type="nucleotide sequence ID" value="NZ_SUMG01000001.1"/>
</dbReference>
<keyword evidence="3" id="KW-1185">Reference proteome</keyword>
<protein>
    <submittedName>
        <fullName evidence="2">MoaD/ThiS family protein</fullName>
    </submittedName>
</protein>
<dbReference type="InterPro" id="IPR016155">
    <property type="entry name" value="Mopterin_synth/thiamin_S_b"/>
</dbReference>
<dbReference type="Pfam" id="PF14451">
    <property type="entry name" value="Ub-Mut7C"/>
    <property type="match status" value="1"/>
</dbReference>
<accession>A0AA43XIR4</accession>
<dbReference type="InterPro" id="IPR012675">
    <property type="entry name" value="Beta-grasp_dom_sf"/>
</dbReference>
<proteinExistence type="predicted"/>
<dbReference type="InterPro" id="IPR027798">
    <property type="entry name" value="Ub_Mut7C"/>
</dbReference>
<dbReference type="AlphaFoldDB" id="A0AA43XIR4"/>
<evidence type="ECO:0000313" key="3">
    <source>
        <dbReference type="Proteomes" id="UP000449710"/>
    </source>
</evidence>
<gene>
    <name evidence="2" type="ORF">ISALK_01650</name>
</gene>
<organism evidence="2 3">
    <name type="scientific">Isachenkonia alkalipeptolytica</name>
    <dbReference type="NCBI Taxonomy" id="2565777"/>
    <lineage>
        <taxon>Bacteria</taxon>
        <taxon>Bacillati</taxon>
        <taxon>Bacillota</taxon>
        <taxon>Clostridia</taxon>
        <taxon>Eubacteriales</taxon>
        <taxon>Clostridiaceae</taxon>
        <taxon>Isachenkonia</taxon>
    </lineage>
</organism>
<evidence type="ECO:0000313" key="2">
    <source>
        <dbReference type="EMBL" id="NBG87196.1"/>
    </source>
</evidence>
<dbReference type="CDD" id="cd17040">
    <property type="entry name" value="Ubl_MoaD_like"/>
    <property type="match status" value="1"/>
</dbReference>